<dbReference type="PANTHER" id="PTHR30573">
    <property type="entry name" value="QUINOLINATE SYNTHETASE A"/>
    <property type="match status" value="1"/>
</dbReference>
<sequence length="300" mass="32801">MNYEQQIKKLAAEKNAVILAHNYQPPEIQDVADITGDSLELARLAKEAKESTLVLCGVYFMAETAKILSPEKTVLIPRPDAGCPLADQLTPEIVRAAKTAHPGSPFVVYVNSNAATKAECDITCTSANAAAVAASLPEKKILFGPDANLAAWVQAQLPEKEIIAVPENGGCPTHHNFSVRDVEIARREYPNATIICHPECSREVQLASDMVGSTGYMIRNCGTEKEWVIFTEEGIAHPLQKKYPDTIFHVMASAVCPNMKLIDLFDLYVTLRDGVYPVQVSDHIAAKARTAIERMIEVSK</sequence>
<accession>A0AAE4M9P5</accession>
<evidence type="ECO:0000256" key="9">
    <source>
        <dbReference type="ARBA" id="ARBA00023014"/>
    </source>
</evidence>
<evidence type="ECO:0000256" key="4">
    <source>
        <dbReference type="ARBA" id="ARBA00022485"/>
    </source>
</evidence>
<gene>
    <name evidence="11" type="primary">nadA</name>
    <name evidence="11" type="ORF">McpAg1_03210</name>
</gene>
<evidence type="ECO:0000313" key="12">
    <source>
        <dbReference type="Proteomes" id="UP001273136"/>
    </source>
</evidence>
<dbReference type="InterPro" id="IPR036094">
    <property type="entry name" value="NadA_sf"/>
</dbReference>
<evidence type="ECO:0000313" key="11">
    <source>
        <dbReference type="EMBL" id="MDV0441142.1"/>
    </source>
</evidence>
<evidence type="ECO:0000256" key="3">
    <source>
        <dbReference type="ARBA" id="ARBA00012669"/>
    </source>
</evidence>
<dbReference type="GO" id="GO:0046872">
    <property type="term" value="F:metal ion binding"/>
    <property type="evidence" value="ECO:0007669"/>
    <property type="project" value="UniProtKB-KW"/>
</dbReference>
<dbReference type="InterPro" id="IPR003473">
    <property type="entry name" value="NadA"/>
</dbReference>
<keyword evidence="12" id="KW-1185">Reference proteome</keyword>
<evidence type="ECO:0000256" key="8">
    <source>
        <dbReference type="ARBA" id="ARBA00023004"/>
    </source>
</evidence>
<keyword evidence="6 11" id="KW-0808">Transferase</keyword>
<keyword evidence="7" id="KW-0479">Metal-binding</keyword>
<evidence type="ECO:0000256" key="6">
    <source>
        <dbReference type="ARBA" id="ARBA00022679"/>
    </source>
</evidence>
<dbReference type="RefSeq" id="WP_338093534.1">
    <property type="nucleotide sequence ID" value="NZ_JAWDKA010000001.1"/>
</dbReference>
<dbReference type="NCBIfam" id="TIGR00550">
    <property type="entry name" value="nadA"/>
    <property type="match status" value="1"/>
</dbReference>
<dbReference type="PANTHER" id="PTHR30573:SF0">
    <property type="entry name" value="QUINOLINATE SYNTHASE, CHLOROPLASTIC"/>
    <property type="match status" value="1"/>
</dbReference>
<comment type="cofactor">
    <cofactor evidence="1">
        <name>[4Fe-4S] cluster</name>
        <dbReference type="ChEBI" id="CHEBI:49883"/>
    </cofactor>
</comment>
<reference evidence="11" key="1">
    <citation type="submission" date="2023-06" db="EMBL/GenBank/DDBJ databases">
        <title>Genome sequence of Methancorpusculaceae sp. Ag1.</title>
        <authorList>
            <person name="Protasov E."/>
            <person name="Platt K."/>
            <person name="Poehlein A."/>
            <person name="Daniel R."/>
            <person name="Brune A."/>
        </authorList>
    </citation>
    <scope>NUCLEOTIDE SEQUENCE</scope>
    <source>
        <strain evidence="11">Ag1</strain>
    </source>
</reference>
<keyword evidence="8" id="KW-0408">Iron</keyword>
<evidence type="ECO:0000256" key="5">
    <source>
        <dbReference type="ARBA" id="ARBA00022642"/>
    </source>
</evidence>
<comment type="pathway">
    <text evidence="2">Cofactor biosynthesis; NAD(+) biosynthesis; quinolinate from iminoaspartate: step 1/1.</text>
</comment>
<comment type="caution">
    <text evidence="11">The sequence shown here is derived from an EMBL/GenBank/DDBJ whole genome shotgun (WGS) entry which is preliminary data.</text>
</comment>
<dbReference type="EC" id="2.5.1.72" evidence="3 10"/>
<evidence type="ECO:0000256" key="1">
    <source>
        <dbReference type="ARBA" id="ARBA00001966"/>
    </source>
</evidence>
<name>A0AAE4M9P5_9EURY</name>
<dbReference type="GO" id="GO:0034628">
    <property type="term" value="P:'de novo' NAD+ biosynthetic process from L-aspartate"/>
    <property type="evidence" value="ECO:0007669"/>
    <property type="project" value="TreeGrafter"/>
</dbReference>
<dbReference type="Pfam" id="PF02445">
    <property type="entry name" value="NadA"/>
    <property type="match status" value="1"/>
</dbReference>
<dbReference type="SUPFAM" id="SSF142754">
    <property type="entry name" value="NadA-like"/>
    <property type="match status" value="1"/>
</dbReference>
<proteinExistence type="predicted"/>
<keyword evidence="5" id="KW-0662">Pyridine nucleotide biosynthesis</keyword>
<dbReference type="AlphaFoldDB" id="A0AAE4M9P5"/>
<evidence type="ECO:0000256" key="10">
    <source>
        <dbReference type="NCBIfam" id="TIGR00550"/>
    </source>
</evidence>
<protein>
    <recommendedName>
        <fullName evidence="3 10">Quinolinate synthase</fullName>
        <ecNumber evidence="3 10">2.5.1.72</ecNumber>
    </recommendedName>
</protein>
<dbReference type="EMBL" id="JAWDKA010000001">
    <property type="protein sequence ID" value="MDV0441142.1"/>
    <property type="molecule type" value="Genomic_DNA"/>
</dbReference>
<organism evidence="11 12">
    <name type="scientific">Methanorbis furvi</name>
    <dbReference type="NCBI Taxonomy" id="3028299"/>
    <lineage>
        <taxon>Archaea</taxon>
        <taxon>Methanobacteriati</taxon>
        <taxon>Methanobacteriota</taxon>
        <taxon>Stenosarchaea group</taxon>
        <taxon>Methanomicrobia</taxon>
        <taxon>Methanomicrobiales</taxon>
        <taxon>Methanocorpusculaceae</taxon>
        <taxon>Methanorbis</taxon>
    </lineage>
</organism>
<dbReference type="NCBIfam" id="NF006878">
    <property type="entry name" value="PRK09375.1-2"/>
    <property type="match status" value="1"/>
</dbReference>
<dbReference type="Proteomes" id="UP001273136">
    <property type="component" value="Unassembled WGS sequence"/>
</dbReference>
<evidence type="ECO:0000256" key="7">
    <source>
        <dbReference type="ARBA" id="ARBA00022723"/>
    </source>
</evidence>
<keyword evidence="9" id="KW-0411">Iron-sulfur</keyword>
<dbReference type="Gene3D" id="3.40.50.10800">
    <property type="entry name" value="NadA-like"/>
    <property type="match status" value="3"/>
</dbReference>
<keyword evidence="4" id="KW-0004">4Fe-4S</keyword>
<evidence type="ECO:0000256" key="2">
    <source>
        <dbReference type="ARBA" id="ARBA00005065"/>
    </source>
</evidence>
<dbReference type="GO" id="GO:0051539">
    <property type="term" value="F:4 iron, 4 sulfur cluster binding"/>
    <property type="evidence" value="ECO:0007669"/>
    <property type="project" value="UniProtKB-KW"/>
</dbReference>
<dbReference type="GO" id="GO:0008987">
    <property type="term" value="F:quinolinate synthetase A activity"/>
    <property type="evidence" value="ECO:0007669"/>
    <property type="project" value="UniProtKB-UniRule"/>
</dbReference>